<feature type="transmembrane region" description="Helical" evidence="8">
    <location>
        <begin position="229"/>
        <end position="250"/>
    </location>
</feature>
<dbReference type="PROSITE" id="PS50928">
    <property type="entry name" value="ABC_TM1"/>
    <property type="match status" value="1"/>
</dbReference>
<dbReference type="OrthoDB" id="9801818at2"/>
<dbReference type="SUPFAM" id="SSF161098">
    <property type="entry name" value="MetI-like"/>
    <property type="match status" value="1"/>
</dbReference>
<reference evidence="9 10" key="1">
    <citation type="submission" date="2018-05" db="EMBL/GenBank/DDBJ databases">
        <title>Genomic Encyclopedia of Type Strains, Phase IV (KMG-IV): sequencing the most valuable type-strain genomes for metagenomic binning, comparative biology and taxonomic classification.</title>
        <authorList>
            <person name="Goeker M."/>
        </authorList>
    </citation>
    <scope>NUCLEOTIDE SEQUENCE [LARGE SCALE GENOMIC DNA]</scope>
    <source>
        <strain evidence="9 10">DSM 6462</strain>
    </source>
</reference>
<name>A0A2V3TWT8_9HYPH</name>
<evidence type="ECO:0000256" key="7">
    <source>
        <dbReference type="ARBA" id="ARBA00023136"/>
    </source>
</evidence>
<dbReference type="GO" id="GO:0005886">
    <property type="term" value="C:plasma membrane"/>
    <property type="evidence" value="ECO:0007669"/>
    <property type="project" value="UniProtKB-SubCell"/>
</dbReference>
<dbReference type="PANTHER" id="PTHR43227:SF8">
    <property type="entry name" value="DIACETYLCHITOBIOSE UPTAKE SYSTEM PERMEASE PROTEIN DASB"/>
    <property type="match status" value="1"/>
</dbReference>
<feature type="transmembrane region" description="Helical" evidence="8">
    <location>
        <begin position="33"/>
        <end position="58"/>
    </location>
</feature>
<organism evidence="9 10">
    <name type="scientific">Chelatococcus asaccharovorans</name>
    <dbReference type="NCBI Taxonomy" id="28210"/>
    <lineage>
        <taxon>Bacteria</taxon>
        <taxon>Pseudomonadati</taxon>
        <taxon>Pseudomonadota</taxon>
        <taxon>Alphaproteobacteria</taxon>
        <taxon>Hyphomicrobiales</taxon>
        <taxon>Chelatococcaceae</taxon>
        <taxon>Chelatococcus</taxon>
    </lineage>
</organism>
<feature type="transmembrane region" description="Helical" evidence="8">
    <location>
        <begin position="125"/>
        <end position="148"/>
    </location>
</feature>
<dbReference type="RefSeq" id="WP_110377515.1">
    <property type="nucleotide sequence ID" value="NZ_CAKNFM010000006.1"/>
</dbReference>
<proteinExistence type="inferred from homology"/>
<comment type="caution">
    <text evidence="9">The sequence shown here is derived from an EMBL/GenBank/DDBJ whole genome shotgun (WGS) entry which is preliminary data.</text>
</comment>
<dbReference type="PANTHER" id="PTHR43227">
    <property type="entry name" value="BLL4140 PROTEIN"/>
    <property type="match status" value="1"/>
</dbReference>
<evidence type="ECO:0000256" key="5">
    <source>
        <dbReference type="ARBA" id="ARBA00022692"/>
    </source>
</evidence>
<dbReference type="Proteomes" id="UP000248021">
    <property type="component" value="Unassembled WGS sequence"/>
</dbReference>
<protein>
    <submittedName>
        <fullName evidence="9">Carbohydrate ABC transporter membrane protein 1 (CUT1 family)</fullName>
    </submittedName>
</protein>
<feature type="transmembrane region" description="Helical" evidence="8">
    <location>
        <begin position="281"/>
        <end position="304"/>
    </location>
</feature>
<dbReference type="InterPro" id="IPR035906">
    <property type="entry name" value="MetI-like_sf"/>
</dbReference>
<dbReference type="EMBL" id="QJJK01000013">
    <property type="protein sequence ID" value="PXW53543.1"/>
    <property type="molecule type" value="Genomic_DNA"/>
</dbReference>
<feature type="transmembrane region" description="Helical" evidence="8">
    <location>
        <begin position="95"/>
        <end position="116"/>
    </location>
</feature>
<keyword evidence="10" id="KW-1185">Reference proteome</keyword>
<dbReference type="InterPro" id="IPR000515">
    <property type="entry name" value="MetI-like"/>
</dbReference>
<gene>
    <name evidence="9" type="ORF">C7450_11331</name>
</gene>
<evidence type="ECO:0000256" key="1">
    <source>
        <dbReference type="ARBA" id="ARBA00004651"/>
    </source>
</evidence>
<dbReference type="Gene3D" id="1.10.3720.10">
    <property type="entry name" value="MetI-like"/>
    <property type="match status" value="1"/>
</dbReference>
<evidence type="ECO:0000256" key="3">
    <source>
        <dbReference type="ARBA" id="ARBA00022448"/>
    </source>
</evidence>
<evidence type="ECO:0000256" key="4">
    <source>
        <dbReference type="ARBA" id="ARBA00022475"/>
    </source>
</evidence>
<accession>A0A2V3TWT8</accession>
<evidence type="ECO:0000256" key="6">
    <source>
        <dbReference type="ARBA" id="ARBA00022989"/>
    </source>
</evidence>
<evidence type="ECO:0000313" key="10">
    <source>
        <dbReference type="Proteomes" id="UP000248021"/>
    </source>
</evidence>
<dbReference type="GO" id="GO:0055085">
    <property type="term" value="P:transmembrane transport"/>
    <property type="evidence" value="ECO:0007669"/>
    <property type="project" value="InterPro"/>
</dbReference>
<keyword evidence="5 8" id="KW-0812">Transmembrane</keyword>
<sequence>MIAQIARRIDIRPLRRDASARDRQHRPQTRHGFYILLLLPAMLLLVGLLATPAVYIVWLSFQKSTLGQDPAFVGLANYAALVTDGAFWRAAWNTFAVVNVIVYGELAFGLAVAVLLRRVETGRKLIIAAIIAPYAITESSGIVMWRFMMEPDVGVASRLLDGLGLVLPWDSEPWAGLALACIIAIWHHMPFTFLILYAALLSVPKETQEAAAIDGATAWQRFWKVEVPIIMPAILVAILFRYIFAIRLFGEVWLLTRGGPARLTEVLAIYLYRETFQFRNFGLASASGVCMLLLSLLIALPYLYRMAKEVRRDA</sequence>
<keyword evidence="4" id="KW-1003">Cell membrane</keyword>
<evidence type="ECO:0000256" key="2">
    <source>
        <dbReference type="ARBA" id="ARBA00009306"/>
    </source>
</evidence>
<dbReference type="CDD" id="cd06261">
    <property type="entry name" value="TM_PBP2"/>
    <property type="match status" value="1"/>
</dbReference>
<comment type="subcellular location">
    <subcellularLocation>
        <location evidence="1 8">Cell membrane</location>
        <topology evidence="1 8">Multi-pass membrane protein</topology>
    </subcellularLocation>
</comment>
<feature type="transmembrane region" description="Helical" evidence="8">
    <location>
        <begin position="174"/>
        <end position="200"/>
    </location>
</feature>
<evidence type="ECO:0000313" key="9">
    <source>
        <dbReference type="EMBL" id="PXW53543.1"/>
    </source>
</evidence>
<comment type="similarity">
    <text evidence="2 8">Belongs to the binding-protein-dependent transport system permease family.</text>
</comment>
<dbReference type="Pfam" id="PF00528">
    <property type="entry name" value="BPD_transp_1"/>
    <property type="match status" value="1"/>
</dbReference>
<keyword evidence="6 8" id="KW-1133">Transmembrane helix</keyword>
<keyword evidence="3 8" id="KW-0813">Transport</keyword>
<dbReference type="InterPro" id="IPR050809">
    <property type="entry name" value="UgpAE/MalFG_permease"/>
</dbReference>
<keyword evidence="7 8" id="KW-0472">Membrane</keyword>
<dbReference type="AlphaFoldDB" id="A0A2V3TWT8"/>
<evidence type="ECO:0000256" key="8">
    <source>
        <dbReference type="RuleBase" id="RU363032"/>
    </source>
</evidence>